<gene>
    <name evidence="2" type="ORF">PODLI_1B011074</name>
</gene>
<accession>A0AA35KX55</accession>
<reference evidence="2" key="1">
    <citation type="submission" date="2022-12" db="EMBL/GenBank/DDBJ databases">
        <authorList>
            <person name="Alioto T."/>
            <person name="Alioto T."/>
            <person name="Gomez Garrido J."/>
        </authorList>
    </citation>
    <scope>NUCLEOTIDE SEQUENCE</scope>
</reference>
<sequence length="155" mass="15953">MRRALPRACRGRSHFLPLRPSGSGVASRGRLGGTGDGEFASGRGDNSALPFPAGPRIVGGGRVPRARLSGASSPGALLAVTCCLRLLGATQGLLLPSSLSASRARPAGRWRAGEEGLRSRPAAARPAGTPRASLGPGWRLSQEPFPNELLDVEGK</sequence>
<feature type="region of interest" description="Disordered" evidence="1">
    <location>
        <begin position="19"/>
        <end position="52"/>
    </location>
</feature>
<evidence type="ECO:0000313" key="3">
    <source>
        <dbReference type="Proteomes" id="UP001178461"/>
    </source>
</evidence>
<feature type="region of interest" description="Disordered" evidence="1">
    <location>
        <begin position="104"/>
        <end position="155"/>
    </location>
</feature>
<proteinExistence type="predicted"/>
<evidence type="ECO:0000313" key="2">
    <source>
        <dbReference type="EMBL" id="CAI5785329.1"/>
    </source>
</evidence>
<name>A0AA35KX55_9SAUR</name>
<protein>
    <submittedName>
        <fullName evidence="2">Uncharacterized protein</fullName>
    </submittedName>
</protein>
<evidence type="ECO:0000256" key="1">
    <source>
        <dbReference type="SAM" id="MobiDB-lite"/>
    </source>
</evidence>
<dbReference type="Proteomes" id="UP001178461">
    <property type="component" value="Chromosome 10"/>
</dbReference>
<organism evidence="2 3">
    <name type="scientific">Podarcis lilfordi</name>
    <name type="common">Lilford's wall lizard</name>
    <dbReference type="NCBI Taxonomy" id="74358"/>
    <lineage>
        <taxon>Eukaryota</taxon>
        <taxon>Metazoa</taxon>
        <taxon>Chordata</taxon>
        <taxon>Craniata</taxon>
        <taxon>Vertebrata</taxon>
        <taxon>Euteleostomi</taxon>
        <taxon>Lepidosauria</taxon>
        <taxon>Squamata</taxon>
        <taxon>Bifurcata</taxon>
        <taxon>Unidentata</taxon>
        <taxon>Episquamata</taxon>
        <taxon>Laterata</taxon>
        <taxon>Lacertibaenia</taxon>
        <taxon>Lacertidae</taxon>
        <taxon>Podarcis</taxon>
    </lineage>
</organism>
<dbReference type="AlphaFoldDB" id="A0AA35KX55"/>
<dbReference type="EMBL" id="OX395135">
    <property type="protein sequence ID" value="CAI5785329.1"/>
    <property type="molecule type" value="Genomic_DNA"/>
</dbReference>
<feature type="compositionally biased region" description="Low complexity" evidence="1">
    <location>
        <begin position="120"/>
        <end position="132"/>
    </location>
</feature>
<keyword evidence="3" id="KW-1185">Reference proteome</keyword>